<dbReference type="PANTHER" id="PTHR30097:SF4">
    <property type="entry name" value="SLR6042 PROTEIN"/>
    <property type="match status" value="1"/>
</dbReference>
<dbReference type="Pfam" id="PF25973">
    <property type="entry name" value="BSH_CzcB"/>
    <property type="match status" value="1"/>
</dbReference>
<dbReference type="Gene3D" id="2.40.420.20">
    <property type="match status" value="1"/>
</dbReference>
<dbReference type="GO" id="GO:0015679">
    <property type="term" value="P:plasma membrane copper ion transport"/>
    <property type="evidence" value="ECO:0007669"/>
    <property type="project" value="TreeGrafter"/>
</dbReference>
<dbReference type="GO" id="GO:0022857">
    <property type="term" value="F:transmembrane transporter activity"/>
    <property type="evidence" value="ECO:0007669"/>
    <property type="project" value="InterPro"/>
</dbReference>
<evidence type="ECO:0000256" key="3">
    <source>
        <dbReference type="ARBA" id="ARBA00022833"/>
    </source>
</evidence>
<dbReference type="GO" id="GO:0046914">
    <property type="term" value="F:transition metal ion binding"/>
    <property type="evidence" value="ECO:0007669"/>
    <property type="project" value="TreeGrafter"/>
</dbReference>
<dbReference type="EMBL" id="JACRDE010000298">
    <property type="protein sequence ID" value="MBI5250027.1"/>
    <property type="molecule type" value="Genomic_DNA"/>
</dbReference>
<dbReference type="InterPro" id="IPR058649">
    <property type="entry name" value="CzcB_C"/>
</dbReference>
<dbReference type="NCBIfam" id="TIGR01730">
    <property type="entry name" value="RND_mfp"/>
    <property type="match status" value="1"/>
</dbReference>
<evidence type="ECO:0000256" key="1">
    <source>
        <dbReference type="ARBA" id="ARBA00009477"/>
    </source>
</evidence>
<dbReference type="Proteomes" id="UP000807825">
    <property type="component" value="Unassembled WGS sequence"/>
</dbReference>
<dbReference type="GO" id="GO:0046686">
    <property type="term" value="P:response to cadmium ion"/>
    <property type="evidence" value="ECO:0007669"/>
    <property type="project" value="UniProtKB-KW"/>
</dbReference>
<evidence type="ECO:0000259" key="9">
    <source>
        <dbReference type="Pfam" id="PF25954"/>
    </source>
</evidence>
<feature type="domain" description="CzcB-like alpha-helical hairpin" evidence="8">
    <location>
        <begin position="112"/>
        <end position="171"/>
    </location>
</feature>
<dbReference type="Gene3D" id="1.10.287.470">
    <property type="entry name" value="Helix hairpin bin"/>
    <property type="match status" value="1"/>
</dbReference>
<keyword evidence="4" id="KW-0105">Cadmium resistance</keyword>
<dbReference type="GO" id="GO:0030288">
    <property type="term" value="C:outer membrane-bounded periplasmic space"/>
    <property type="evidence" value="ECO:0007669"/>
    <property type="project" value="TreeGrafter"/>
</dbReference>
<organism evidence="12 13">
    <name type="scientific">Desulfomonile tiedjei</name>
    <dbReference type="NCBI Taxonomy" id="2358"/>
    <lineage>
        <taxon>Bacteria</taxon>
        <taxon>Pseudomonadati</taxon>
        <taxon>Thermodesulfobacteriota</taxon>
        <taxon>Desulfomonilia</taxon>
        <taxon>Desulfomonilales</taxon>
        <taxon>Desulfomonilaceae</taxon>
        <taxon>Desulfomonile</taxon>
    </lineage>
</organism>
<feature type="domain" description="CzcB-like C-terminal circularly permuted SH3-like" evidence="11">
    <location>
        <begin position="310"/>
        <end position="370"/>
    </location>
</feature>
<name>A0A9D6V6M1_9BACT</name>
<evidence type="ECO:0000256" key="4">
    <source>
        <dbReference type="ARBA" id="ARBA00043263"/>
    </source>
</evidence>
<dbReference type="InterPro" id="IPR051909">
    <property type="entry name" value="MFP_Cation_Efflux"/>
</dbReference>
<feature type="domain" description="CusB-like beta-barrel" evidence="9">
    <location>
        <begin position="228"/>
        <end position="301"/>
    </location>
</feature>
<dbReference type="Pfam" id="PF25893">
    <property type="entry name" value="HH_CzcB"/>
    <property type="match status" value="1"/>
</dbReference>
<feature type="coiled-coil region" evidence="6">
    <location>
        <begin position="110"/>
        <end position="175"/>
    </location>
</feature>
<dbReference type="FunFam" id="2.40.30.170:FF:000010">
    <property type="entry name" value="Efflux RND transporter periplasmic adaptor subunit"/>
    <property type="match status" value="1"/>
</dbReference>
<comment type="caution">
    <text evidence="12">The sequence shown here is derived from an EMBL/GenBank/DDBJ whole genome shotgun (WGS) entry which is preliminary data.</text>
</comment>
<dbReference type="Gene3D" id="2.40.30.170">
    <property type="match status" value="1"/>
</dbReference>
<keyword evidence="3" id="KW-0862">Zinc</keyword>
<dbReference type="FunFam" id="2.40.420.20:FF:000006">
    <property type="entry name" value="RND family efflux transporter MFP subunit"/>
    <property type="match status" value="1"/>
</dbReference>
<dbReference type="InterPro" id="IPR058647">
    <property type="entry name" value="BSH_CzcB-like"/>
</dbReference>
<keyword evidence="6" id="KW-0175">Coiled coil</keyword>
<comment type="function">
    <text evidence="5">CzcA and CzcB together would act in zinc efflux nearly as effectively as the complete czc efflux system (CzcABC). The CzcB protein is thought to funnel zinc cations to the CzcA transport protein.</text>
</comment>
<proteinExistence type="inferred from homology"/>
<evidence type="ECO:0000256" key="5">
    <source>
        <dbReference type="ARBA" id="ARBA00058766"/>
    </source>
</evidence>
<evidence type="ECO:0000259" key="10">
    <source>
        <dbReference type="Pfam" id="PF25973"/>
    </source>
</evidence>
<evidence type="ECO:0000313" key="13">
    <source>
        <dbReference type="Proteomes" id="UP000807825"/>
    </source>
</evidence>
<dbReference type="GO" id="GO:0060003">
    <property type="term" value="P:copper ion export"/>
    <property type="evidence" value="ECO:0007669"/>
    <property type="project" value="TreeGrafter"/>
</dbReference>
<evidence type="ECO:0000313" key="12">
    <source>
        <dbReference type="EMBL" id="MBI5250027.1"/>
    </source>
</evidence>
<dbReference type="GO" id="GO:0016020">
    <property type="term" value="C:membrane"/>
    <property type="evidence" value="ECO:0007669"/>
    <property type="project" value="InterPro"/>
</dbReference>
<dbReference type="SUPFAM" id="SSF111369">
    <property type="entry name" value="HlyD-like secretion proteins"/>
    <property type="match status" value="1"/>
</dbReference>
<evidence type="ECO:0000256" key="2">
    <source>
        <dbReference type="ARBA" id="ARBA00022448"/>
    </source>
</evidence>
<gene>
    <name evidence="12" type="ORF">HY912_11080</name>
</gene>
<feature type="compositionally biased region" description="Basic and acidic residues" evidence="7">
    <location>
        <begin position="7"/>
        <end position="31"/>
    </location>
</feature>
<dbReference type="Pfam" id="PF25954">
    <property type="entry name" value="Beta-barrel_RND_2"/>
    <property type="match status" value="1"/>
</dbReference>
<sequence length="382" mass="41976">MGTCQPDAEHDHKHGEEGHDHDHGSGDKDSHQKIIRLSDEAVKEEGIEVSPVGPGTLQISVSLPGEVAINADRMAHIVPRLGGIVREVRKKAGDTVRAGEVMAVMESRELAEAKAKYLAALKRLELAKSNYTRFETLWKKEAIPEKQYLEFKNALDEAEIERDSAEQKLRALGFLQEFLQKLSKEPADSLARYEIEAPFDGTVIHRHMSLGEMLKEDADSFVVADLNSVWVNIHVYPKDLSHVREGQQVIISTGNGIPDTQGTIEYVEPVVGDKTRAAVARVVLPNPEKKWRPGLFVTAKVVVESVDVPVLVPKTALKTIEGKPVAFVREDEGFEPRTVKTGKSDASHVEIVAGLQAGEWFASDGSFLLKAEAGKGEAGHEH</sequence>
<reference evidence="12" key="1">
    <citation type="submission" date="2020-07" db="EMBL/GenBank/DDBJ databases">
        <title>Huge and variable diversity of episymbiotic CPR bacteria and DPANN archaea in groundwater ecosystems.</title>
        <authorList>
            <person name="He C.Y."/>
            <person name="Keren R."/>
            <person name="Whittaker M."/>
            <person name="Farag I.F."/>
            <person name="Doudna J."/>
            <person name="Cate J.H.D."/>
            <person name="Banfield J.F."/>
        </authorList>
    </citation>
    <scope>NUCLEOTIDE SEQUENCE</scope>
    <source>
        <strain evidence="12">NC_groundwater_1664_Pr3_B-0.1um_52_9</strain>
    </source>
</reference>
<dbReference type="AlphaFoldDB" id="A0A9D6V6M1"/>
<protein>
    <submittedName>
        <fullName evidence="12">Efflux RND transporter periplasmic adaptor subunit</fullName>
    </submittedName>
</protein>
<dbReference type="PANTHER" id="PTHR30097">
    <property type="entry name" value="CATION EFFLUX SYSTEM PROTEIN CUSB"/>
    <property type="match status" value="1"/>
</dbReference>
<dbReference type="InterPro" id="IPR006143">
    <property type="entry name" value="RND_pump_MFP"/>
</dbReference>
<evidence type="ECO:0000259" key="8">
    <source>
        <dbReference type="Pfam" id="PF25893"/>
    </source>
</evidence>
<feature type="domain" description="CzcB-like barrel-sandwich hybrid" evidence="10">
    <location>
        <begin position="73"/>
        <end position="225"/>
    </location>
</feature>
<accession>A0A9D6V6M1</accession>
<keyword evidence="2" id="KW-0813">Transport</keyword>
<dbReference type="InterPro" id="IPR058792">
    <property type="entry name" value="Beta-barrel_RND_2"/>
</dbReference>
<evidence type="ECO:0000256" key="7">
    <source>
        <dbReference type="SAM" id="MobiDB-lite"/>
    </source>
</evidence>
<feature type="region of interest" description="Disordered" evidence="7">
    <location>
        <begin position="1"/>
        <end position="31"/>
    </location>
</feature>
<evidence type="ECO:0000256" key="6">
    <source>
        <dbReference type="SAM" id="Coils"/>
    </source>
</evidence>
<evidence type="ECO:0000259" key="11">
    <source>
        <dbReference type="Pfam" id="PF25975"/>
    </source>
</evidence>
<comment type="similarity">
    <text evidence="1">Belongs to the membrane fusion protein (MFP) (TC 8.A.1) family.</text>
</comment>
<dbReference type="Gene3D" id="2.40.50.100">
    <property type="match status" value="1"/>
</dbReference>
<dbReference type="InterPro" id="IPR058648">
    <property type="entry name" value="HH_CzcB-like"/>
</dbReference>
<dbReference type="Pfam" id="PF25975">
    <property type="entry name" value="CzcB_C"/>
    <property type="match status" value="1"/>
</dbReference>